<keyword evidence="2" id="KW-1185">Reference proteome</keyword>
<dbReference type="EMBL" id="JARPOI010000011">
    <property type="protein sequence ID" value="KAJ9168149.1"/>
    <property type="molecule type" value="Genomic_DNA"/>
</dbReference>
<reference evidence="1" key="1">
    <citation type="journal article" date="2023" name="Plant Biotechnol. J.">
        <title>Chromosome-level wild Hevea brasiliensis genome provides new tools for genomic-assisted breeding and valuable loci to elevate rubber yield.</title>
        <authorList>
            <person name="Cheng H."/>
            <person name="Song X."/>
            <person name="Hu Y."/>
            <person name="Wu T."/>
            <person name="Yang Q."/>
            <person name="An Z."/>
            <person name="Feng S."/>
            <person name="Deng Z."/>
            <person name="Wu W."/>
            <person name="Zeng X."/>
            <person name="Tu M."/>
            <person name="Wang X."/>
            <person name="Huang H."/>
        </authorList>
    </citation>
    <scope>NUCLEOTIDE SEQUENCE</scope>
    <source>
        <strain evidence="1">MT/VB/25A 57/8</strain>
    </source>
</reference>
<dbReference type="InterPro" id="IPR036298">
    <property type="entry name" value="Chalcone_isomerase_sf"/>
</dbReference>
<evidence type="ECO:0008006" key="3">
    <source>
        <dbReference type="Google" id="ProtNLM"/>
    </source>
</evidence>
<dbReference type="PANTHER" id="PTHR47284:SF3">
    <property type="entry name" value="FATTY-ACID-BINDING PROTEIN 2"/>
    <property type="match status" value="1"/>
</dbReference>
<sequence>MAFQEALNCMSKLAGALLFWFTGNQHGPRTPTQVKHITSTRHNLTGFRFSFRSKGESSSPVVSGNISIFMMRLLCGEAEGLQSFSILSLAATLVPPFKNLEDTGMTVRLVINCNGMKINAVKNAFEKSLRARLLKTNPDTDYSCMREFGSFFTKDIPLPVGTTVDFLGGKQIGAVHSKELCRAFFDMYIGDIPVSEETKEEIGNNVALIIRNC</sequence>
<protein>
    <recommendedName>
        <fullName evidence="3">Chalcone isomerase domain-containing protein</fullName>
    </recommendedName>
</protein>
<gene>
    <name evidence="1" type="ORF">P3X46_019708</name>
</gene>
<dbReference type="Gene3D" id="3.50.70.10">
    <property type="match status" value="1"/>
</dbReference>
<evidence type="ECO:0000313" key="2">
    <source>
        <dbReference type="Proteomes" id="UP001174677"/>
    </source>
</evidence>
<comment type="caution">
    <text evidence="1">The sequence shown here is derived from an EMBL/GenBank/DDBJ whole genome shotgun (WGS) entry which is preliminary data.</text>
</comment>
<dbReference type="Proteomes" id="UP001174677">
    <property type="component" value="Chromosome 11"/>
</dbReference>
<proteinExistence type="predicted"/>
<evidence type="ECO:0000313" key="1">
    <source>
        <dbReference type="EMBL" id="KAJ9168149.1"/>
    </source>
</evidence>
<dbReference type="PANTHER" id="PTHR47284">
    <property type="entry name" value="FATTY-ACID-BINDING PROTEIN 2"/>
    <property type="match status" value="1"/>
</dbReference>
<dbReference type="SUPFAM" id="SSF54626">
    <property type="entry name" value="Chalcone isomerase"/>
    <property type="match status" value="1"/>
</dbReference>
<organism evidence="1 2">
    <name type="scientific">Hevea brasiliensis</name>
    <name type="common">Para rubber tree</name>
    <name type="synonym">Siphonia brasiliensis</name>
    <dbReference type="NCBI Taxonomy" id="3981"/>
    <lineage>
        <taxon>Eukaryota</taxon>
        <taxon>Viridiplantae</taxon>
        <taxon>Streptophyta</taxon>
        <taxon>Embryophyta</taxon>
        <taxon>Tracheophyta</taxon>
        <taxon>Spermatophyta</taxon>
        <taxon>Magnoliopsida</taxon>
        <taxon>eudicotyledons</taxon>
        <taxon>Gunneridae</taxon>
        <taxon>Pentapetalae</taxon>
        <taxon>rosids</taxon>
        <taxon>fabids</taxon>
        <taxon>Malpighiales</taxon>
        <taxon>Euphorbiaceae</taxon>
        <taxon>Crotonoideae</taxon>
        <taxon>Micrandreae</taxon>
        <taxon>Hevea</taxon>
    </lineage>
</organism>
<accession>A0ABQ9LJJ7</accession>
<dbReference type="InterPro" id="IPR016088">
    <property type="entry name" value="Chalcone_isomerase_3-sand"/>
</dbReference>
<name>A0ABQ9LJJ7_HEVBR</name>